<dbReference type="AlphaFoldDB" id="A0A7C9HT49"/>
<sequence length="171" mass="18720">MTAPIRGLTLTHPWAYCVAHAAKDVENRRWPPARQGGRVGMFLAIHGGVVPGKNSGKREEARLDLAAALEIMERLGQPVPFTPEQRLALSMGLYVAGEERYFTPGIVAVAQLAAVTQASTSAWAARGQYHWLLEDVLTLPEPIPHKGAQGLWPLEPEKLTKVRAAWKARDA</sequence>
<gene>
    <name evidence="1" type="ORF">GO986_16320</name>
</gene>
<name>A0A7C9HT49_9DEIO</name>
<protein>
    <recommendedName>
        <fullName evidence="3">ASCH domain-containing protein</fullName>
    </recommendedName>
</protein>
<evidence type="ECO:0000313" key="2">
    <source>
        <dbReference type="Proteomes" id="UP000483286"/>
    </source>
</evidence>
<dbReference type="Proteomes" id="UP000483286">
    <property type="component" value="Unassembled WGS sequence"/>
</dbReference>
<proteinExistence type="predicted"/>
<dbReference type="RefSeq" id="WP_157460372.1">
    <property type="nucleotide sequence ID" value="NZ_WQLB01000026.1"/>
</dbReference>
<dbReference type="SUPFAM" id="SSF88697">
    <property type="entry name" value="PUA domain-like"/>
    <property type="match status" value="1"/>
</dbReference>
<dbReference type="InterPro" id="IPR015947">
    <property type="entry name" value="PUA-like_sf"/>
</dbReference>
<comment type="caution">
    <text evidence="1">The sequence shown here is derived from an EMBL/GenBank/DDBJ whole genome shotgun (WGS) entry which is preliminary data.</text>
</comment>
<accession>A0A7C9HT49</accession>
<evidence type="ECO:0008006" key="3">
    <source>
        <dbReference type="Google" id="ProtNLM"/>
    </source>
</evidence>
<reference evidence="1 2" key="1">
    <citation type="submission" date="2019-12" db="EMBL/GenBank/DDBJ databases">
        <title>Deinococcus sp. HMF7620 Genome sequencing and assembly.</title>
        <authorList>
            <person name="Kang H."/>
            <person name="Kim H."/>
            <person name="Joh K."/>
        </authorList>
    </citation>
    <scope>NUCLEOTIDE SEQUENCE [LARGE SCALE GENOMIC DNA]</scope>
    <source>
        <strain evidence="1 2">HMF7620</strain>
    </source>
</reference>
<keyword evidence="2" id="KW-1185">Reference proteome</keyword>
<dbReference type="Gene3D" id="2.30.130.30">
    <property type="entry name" value="Hypothetical protein"/>
    <property type="match status" value="1"/>
</dbReference>
<dbReference type="EMBL" id="WQLB01000026">
    <property type="protein sequence ID" value="MVN88312.1"/>
    <property type="molecule type" value="Genomic_DNA"/>
</dbReference>
<organism evidence="1 2">
    <name type="scientific">Deinococcus arboris</name>
    <dbReference type="NCBI Taxonomy" id="2682977"/>
    <lineage>
        <taxon>Bacteria</taxon>
        <taxon>Thermotogati</taxon>
        <taxon>Deinococcota</taxon>
        <taxon>Deinococci</taxon>
        <taxon>Deinococcales</taxon>
        <taxon>Deinococcaceae</taxon>
        <taxon>Deinococcus</taxon>
    </lineage>
</organism>
<evidence type="ECO:0000313" key="1">
    <source>
        <dbReference type="EMBL" id="MVN88312.1"/>
    </source>
</evidence>